<dbReference type="AlphaFoldDB" id="A0A136ISQ0"/>
<keyword evidence="3" id="KW-1185">Reference proteome</keyword>
<feature type="region of interest" description="Disordered" evidence="1">
    <location>
        <begin position="319"/>
        <end position="352"/>
    </location>
</feature>
<evidence type="ECO:0000313" key="3">
    <source>
        <dbReference type="Proteomes" id="UP000070501"/>
    </source>
</evidence>
<dbReference type="InParanoid" id="A0A136ISQ0"/>
<dbReference type="STRING" id="196109.A0A136ISQ0"/>
<dbReference type="OrthoDB" id="3527108at2759"/>
<feature type="compositionally biased region" description="Basic and acidic residues" evidence="1">
    <location>
        <begin position="339"/>
        <end position="349"/>
    </location>
</feature>
<reference evidence="3" key="1">
    <citation type="submission" date="2016-02" db="EMBL/GenBank/DDBJ databases">
        <title>Draft genome sequence of Microdochium bolleyi, a fungal endophyte of beachgrass.</title>
        <authorList>
            <consortium name="DOE Joint Genome Institute"/>
            <person name="David A.S."/>
            <person name="May G."/>
            <person name="Haridas S."/>
            <person name="Lim J."/>
            <person name="Wang M."/>
            <person name="Labutti K."/>
            <person name="Lipzen A."/>
            <person name="Barry K."/>
            <person name="Grigoriev I.V."/>
        </authorList>
    </citation>
    <scope>NUCLEOTIDE SEQUENCE [LARGE SCALE GENOMIC DNA]</scope>
    <source>
        <strain evidence="3">J235TASD1</strain>
    </source>
</reference>
<gene>
    <name evidence="2" type="ORF">Micbo1qcDRAFT_124055</name>
</gene>
<dbReference type="EMBL" id="KQ964260">
    <property type="protein sequence ID" value="KXJ87895.1"/>
    <property type="molecule type" value="Genomic_DNA"/>
</dbReference>
<evidence type="ECO:0000313" key="2">
    <source>
        <dbReference type="EMBL" id="KXJ87895.1"/>
    </source>
</evidence>
<accession>A0A136ISQ0</accession>
<proteinExistence type="predicted"/>
<name>A0A136ISQ0_9PEZI</name>
<evidence type="ECO:0000256" key="1">
    <source>
        <dbReference type="SAM" id="MobiDB-lite"/>
    </source>
</evidence>
<protein>
    <submittedName>
        <fullName evidence="2">Uncharacterized protein</fullName>
    </submittedName>
</protein>
<organism evidence="2 3">
    <name type="scientific">Microdochium bolleyi</name>
    <dbReference type="NCBI Taxonomy" id="196109"/>
    <lineage>
        <taxon>Eukaryota</taxon>
        <taxon>Fungi</taxon>
        <taxon>Dikarya</taxon>
        <taxon>Ascomycota</taxon>
        <taxon>Pezizomycotina</taxon>
        <taxon>Sordariomycetes</taxon>
        <taxon>Xylariomycetidae</taxon>
        <taxon>Xylariales</taxon>
        <taxon>Microdochiaceae</taxon>
        <taxon>Microdochium</taxon>
    </lineage>
</organism>
<sequence>MLLRHTGGTYKLPAITIDLDRIPTVKELFKGRFKNSDVRKGHPIYKPDPDWLPPPIKDPSEHLFATGNKTFDIPDYNKPKKDLWKQHGLEVAPPLLIGFTRSWPILIQAVVGYITAGWPPELIYVVENTGVQQANARGQLTLQNPFFLNHTTLASLGVKIVTTPALLSFAQLQNFYLSLTYQHGWPYYFWSHMDALALSHEDGLADSSPKATEEGYKSMYTLAIEELGRTMAAEKDWRAQRWATRFFAYDLLTLMNPRAVEDVGGWDSLIPYYYTDCDFYNGLWMRGWANKDVNVGVVSDVSTALDDLRVLYRVPGVEPTWTDPNPPPPGKVGRRSGSRHWEGVRRGDENPEFVDMEDEEEDEAIGQAKRENDSAAMYPFEYWRRLRDASKEMMSYKQASHNVRARGRNTWQLGQHGGHGEPFFYDVMGVTEGIDVMIETGEEVYRRKWAKTDCHLIDGGGLRFDDQWRVARIKYD</sequence>
<dbReference type="Proteomes" id="UP000070501">
    <property type="component" value="Unassembled WGS sequence"/>
</dbReference>